<evidence type="ECO:0008006" key="3">
    <source>
        <dbReference type="Google" id="ProtNLM"/>
    </source>
</evidence>
<organism evidence="1 2">
    <name type="scientific">Araneus ventricosus</name>
    <name type="common">Orbweaver spider</name>
    <name type="synonym">Epeira ventricosa</name>
    <dbReference type="NCBI Taxonomy" id="182803"/>
    <lineage>
        <taxon>Eukaryota</taxon>
        <taxon>Metazoa</taxon>
        <taxon>Ecdysozoa</taxon>
        <taxon>Arthropoda</taxon>
        <taxon>Chelicerata</taxon>
        <taxon>Arachnida</taxon>
        <taxon>Araneae</taxon>
        <taxon>Araneomorphae</taxon>
        <taxon>Entelegynae</taxon>
        <taxon>Araneoidea</taxon>
        <taxon>Araneidae</taxon>
        <taxon>Araneus</taxon>
    </lineage>
</organism>
<dbReference type="EMBL" id="BGPR01262455">
    <property type="protein sequence ID" value="GBM75484.1"/>
    <property type="molecule type" value="Genomic_DNA"/>
</dbReference>
<comment type="caution">
    <text evidence="1">The sequence shown here is derived from an EMBL/GenBank/DDBJ whole genome shotgun (WGS) entry which is preliminary data.</text>
</comment>
<gene>
    <name evidence="1" type="ORF">AVEN_157958_1</name>
</gene>
<evidence type="ECO:0000313" key="2">
    <source>
        <dbReference type="Proteomes" id="UP000499080"/>
    </source>
</evidence>
<reference evidence="1 2" key="1">
    <citation type="journal article" date="2019" name="Sci. Rep.">
        <title>Orb-weaving spider Araneus ventricosus genome elucidates the spidroin gene catalogue.</title>
        <authorList>
            <person name="Kono N."/>
            <person name="Nakamura H."/>
            <person name="Ohtoshi R."/>
            <person name="Moran D.A.P."/>
            <person name="Shinohara A."/>
            <person name="Yoshida Y."/>
            <person name="Fujiwara M."/>
            <person name="Mori M."/>
            <person name="Tomita M."/>
            <person name="Arakawa K."/>
        </authorList>
    </citation>
    <scope>NUCLEOTIDE SEQUENCE [LARGE SCALE GENOMIC DNA]</scope>
</reference>
<proteinExistence type="predicted"/>
<name>A0A4Y2ICU8_ARAVE</name>
<keyword evidence="2" id="KW-1185">Reference proteome</keyword>
<dbReference type="Proteomes" id="UP000499080">
    <property type="component" value="Unassembled WGS sequence"/>
</dbReference>
<accession>A0A4Y2ICU8</accession>
<sequence>MADETKPIVMSLNHHQLRSPSTFRGETGEDPAKWLTEHDRVAKFNKWDEMMCLANVYFFLDGTAKQWYINNEDIVGSWDVFKTELSGIFRRTSKIYQKGRRTIEAQSTILWREYAGLYPECLGTLPGS</sequence>
<dbReference type="OrthoDB" id="6773043at2759"/>
<dbReference type="AlphaFoldDB" id="A0A4Y2ICU8"/>
<evidence type="ECO:0000313" key="1">
    <source>
        <dbReference type="EMBL" id="GBM75484.1"/>
    </source>
</evidence>
<protein>
    <recommendedName>
        <fullName evidence="3">Retrotransposon gag domain-containing protein</fullName>
    </recommendedName>
</protein>